<dbReference type="PANTHER" id="PTHR10948">
    <property type="entry name" value="TRANSPOSASE"/>
    <property type="match status" value="1"/>
</dbReference>
<keyword evidence="3" id="KW-1185">Reference proteome</keyword>
<accession>A0ABU9GKM3</accession>
<dbReference type="RefSeq" id="WP_341542974.1">
    <property type="nucleotide sequence ID" value="NZ_JBAKAP010000046.1"/>
</dbReference>
<feature type="non-terminal residue" evidence="2">
    <location>
        <position position="103"/>
    </location>
</feature>
<feature type="domain" description="Transposase IS30-like HTH" evidence="1">
    <location>
        <begin position="1"/>
        <end position="23"/>
    </location>
</feature>
<reference evidence="2 3" key="1">
    <citation type="submission" date="2024-02" db="EMBL/GenBank/DDBJ databases">
        <title>Bacteria isolated from the canopy kelp, Nereocystis luetkeana.</title>
        <authorList>
            <person name="Pfister C.A."/>
            <person name="Younker I.T."/>
            <person name="Light S.H."/>
        </authorList>
    </citation>
    <scope>NUCLEOTIDE SEQUENCE [LARGE SCALE GENOMIC DNA]</scope>
    <source>
        <strain evidence="2 3">TI.5.07</strain>
    </source>
</reference>
<comment type="caution">
    <text evidence="2">The sequence shown here is derived from an EMBL/GenBank/DDBJ whole genome shotgun (WGS) entry which is preliminary data.</text>
</comment>
<dbReference type="Proteomes" id="UP001378242">
    <property type="component" value="Unassembled WGS sequence"/>
</dbReference>
<evidence type="ECO:0000313" key="3">
    <source>
        <dbReference type="Proteomes" id="UP001378242"/>
    </source>
</evidence>
<dbReference type="Pfam" id="PF13936">
    <property type="entry name" value="HTH_38"/>
    <property type="match status" value="1"/>
</dbReference>
<dbReference type="InterPro" id="IPR051917">
    <property type="entry name" value="Transposase-Integrase"/>
</dbReference>
<evidence type="ECO:0000313" key="2">
    <source>
        <dbReference type="EMBL" id="MEL0618677.1"/>
    </source>
</evidence>
<organism evidence="2 3">
    <name type="scientific">Cobetia marina</name>
    <name type="common">Deleya marina</name>
    <dbReference type="NCBI Taxonomy" id="28258"/>
    <lineage>
        <taxon>Bacteria</taxon>
        <taxon>Pseudomonadati</taxon>
        <taxon>Pseudomonadota</taxon>
        <taxon>Gammaproteobacteria</taxon>
        <taxon>Oceanospirillales</taxon>
        <taxon>Halomonadaceae</taxon>
        <taxon>Cobetia</taxon>
    </lineage>
</organism>
<gene>
    <name evidence="2" type="ORF">V6243_17765</name>
</gene>
<feature type="non-terminal residue" evidence="2">
    <location>
        <position position="1"/>
    </location>
</feature>
<sequence>SLRAIARCLSRSPSTISREIRRNSEPDNDYQAERAQASRLKHRRFCRPKRKLSIGSERFRLVEYLLRRYLSPEQIAGKLRHMNLPKLEDAYVCRETIYTAIYA</sequence>
<proteinExistence type="predicted"/>
<dbReference type="EMBL" id="JBAKAP010000046">
    <property type="protein sequence ID" value="MEL0618677.1"/>
    <property type="molecule type" value="Genomic_DNA"/>
</dbReference>
<evidence type="ECO:0000259" key="1">
    <source>
        <dbReference type="Pfam" id="PF13936"/>
    </source>
</evidence>
<protein>
    <submittedName>
        <fullName evidence="2">Helix-turn-helix domain-containing protein</fullName>
    </submittedName>
</protein>
<dbReference type="PANTHER" id="PTHR10948:SF23">
    <property type="entry name" value="TRANSPOSASE INSI FOR INSERTION SEQUENCE ELEMENT IS30A-RELATED"/>
    <property type="match status" value="1"/>
</dbReference>
<dbReference type="InterPro" id="IPR025246">
    <property type="entry name" value="IS30-like_HTH"/>
</dbReference>
<name>A0ABU9GKM3_COBMA</name>